<dbReference type="EMBL" id="MW039377">
    <property type="protein sequence ID" value="QQO81448.1"/>
    <property type="molecule type" value="Genomic_DNA"/>
</dbReference>
<proteinExistence type="predicted"/>
<organism evidence="1">
    <name type="scientific">Soybean thrips denso-like virus 2</name>
    <dbReference type="NCBI Taxonomy" id="2803989"/>
    <lineage>
        <taxon>Viruses</taxon>
        <taxon>Monodnaviria</taxon>
        <taxon>Shotokuvirae</taxon>
        <taxon>Cossaviricota</taxon>
        <taxon>Quintoviricetes</taxon>
        <taxon>Piccovirales</taxon>
        <taxon>Parvoviridae</taxon>
        <taxon>Densovirinae</taxon>
    </lineage>
</organism>
<reference evidence="1" key="1">
    <citation type="journal article" date="2020" name="Viruses">
        <title>Soybean Thrips (Thysanoptera: Thripidae) Harbor Highly Diverse Populations of Arthropod, Fungal and Plant Viruses.</title>
        <authorList>
            <person name="Thekke-Veetil T."/>
            <person name="Lagos-Kutz D."/>
            <person name="McCoppin N.K."/>
            <person name="Hartman G.L."/>
            <person name="Ju H.K."/>
            <person name="Lim H.S."/>
            <person name="Domier L.L."/>
        </authorList>
    </citation>
    <scope>NUCLEOTIDE SEQUENCE</scope>
    <source>
        <strain evidence="1">STN1DV2</strain>
    </source>
</reference>
<accession>A0A7T8E848</accession>
<sequence>MLREYLPVPAFNVVLMKEYTMHPKLLYVNRNHKCLIETVCTFERMLHSTTFMDLLEIIESAPQAKFQAIQRVQDYYGNLQESTELLKKLFRIETHAHPSGVATSFQCTKRGYFSVTTHPSVPAQSGQRNCCSFSARHRMALSTFFEHCTSCWTGGRIKEMPCSWRVPQTRAKLGLSG</sequence>
<evidence type="ECO:0000313" key="1">
    <source>
        <dbReference type="EMBL" id="QQO81448.1"/>
    </source>
</evidence>
<name>A0A7T8E848_9VIRU</name>
<protein>
    <submittedName>
        <fullName evidence="1">Uncharacterized protein</fullName>
    </submittedName>
</protein>